<name>A0A0D0CT29_9AGAM</name>
<dbReference type="EMBL" id="KN829108">
    <property type="protein sequence ID" value="KIK74166.1"/>
    <property type="molecule type" value="Genomic_DNA"/>
</dbReference>
<dbReference type="HOGENOM" id="CLU_2073918_0_0_1"/>
<evidence type="ECO:0000313" key="2">
    <source>
        <dbReference type="EMBL" id="KIK74166.1"/>
    </source>
</evidence>
<proteinExistence type="predicted"/>
<feature type="compositionally biased region" description="Polar residues" evidence="1">
    <location>
        <begin position="44"/>
        <end position="63"/>
    </location>
</feature>
<evidence type="ECO:0000256" key="1">
    <source>
        <dbReference type="SAM" id="MobiDB-lite"/>
    </source>
</evidence>
<gene>
    <name evidence="2" type="ORF">PAXRUDRAFT_20149</name>
</gene>
<reference evidence="3" key="2">
    <citation type="submission" date="2015-01" db="EMBL/GenBank/DDBJ databases">
        <title>Evolutionary Origins and Diversification of the Mycorrhizal Mutualists.</title>
        <authorList>
            <consortium name="DOE Joint Genome Institute"/>
            <consortium name="Mycorrhizal Genomics Consortium"/>
            <person name="Kohler A."/>
            <person name="Kuo A."/>
            <person name="Nagy L.G."/>
            <person name="Floudas D."/>
            <person name="Copeland A."/>
            <person name="Barry K.W."/>
            <person name="Cichocki N."/>
            <person name="Veneault-Fourrey C."/>
            <person name="LaButti K."/>
            <person name="Lindquist E.A."/>
            <person name="Lipzen A."/>
            <person name="Lundell T."/>
            <person name="Morin E."/>
            <person name="Murat C."/>
            <person name="Riley R."/>
            <person name="Ohm R."/>
            <person name="Sun H."/>
            <person name="Tunlid A."/>
            <person name="Henrissat B."/>
            <person name="Grigoriev I.V."/>
            <person name="Hibbett D.S."/>
            <person name="Martin F."/>
        </authorList>
    </citation>
    <scope>NUCLEOTIDE SEQUENCE [LARGE SCALE GENOMIC DNA]</scope>
    <source>
        <strain evidence="3">Ve08.2h10</strain>
    </source>
</reference>
<sequence>MLVVHACDVPQQHHTQNSSPALQSFLKLHTHPPKMAPWLETPHSCPSPTLTPRNGSSTLQRDLSPQKWARRLRTSPVASQTDLSPQKRTRRVGDRPTASKSDPSPQIGTTASKINPSP</sequence>
<feature type="compositionally biased region" description="Polar residues" evidence="1">
    <location>
        <begin position="76"/>
        <end position="86"/>
    </location>
</feature>
<keyword evidence="3" id="KW-1185">Reference proteome</keyword>
<reference evidence="2 3" key="1">
    <citation type="submission" date="2014-04" db="EMBL/GenBank/DDBJ databases">
        <authorList>
            <consortium name="DOE Joint Genome Institute"/>
            <person name="Kuo A."/>
            <person name="Kohler A."/>
            <person name="Jargeat P."/>
            <person name="Nagy L.G."/>
            <person name="Floudas D."/>
            <person name="Copeland A."/>
            <person name="Barry K.W."/>
            <person name="Cichocki N."/>
            <person name="Veneault-Fourrey C."/>
            <person name="LaButti K."/>
            <person name="Lindquist E.A."/>
            <person name="Lipzen A."/>
            <person name="Lundell T."/>
            <person name="Morin E."/>
            <person name="Murat C."/>
            <person name="Sun H."/>
            <person name="Tunlid A."/>
            <person name="Henrissat B."/>
            <person name="Grigoriev I.V."/>
            <person name="Hibbett D.S."/>
            <person name="Martin F."/>
            <person name="Nordberg H.P."/>
            <person name="Cantor M.N."/>
            <person name="Hua S.X."/>
        </authorList>
    </citation>
    <scope>NUCLEOTIDE SEQUENCE [LARGE SCALE GENOMIC DNA]</scope>
    <source>
        <strain evidence="2 3">Ve08.2h10</strain>
    </source>
</reference>
<feature type="region of interest" description="Disordered" evidence="1">
    <location>
        <begin position="33"/>
        <end position="118"/>
    </location>
</feature>
<dbReference type="Proteomes" id="UP000054538">
    <property type="component" value="Unassembled WGS sequence"/>
</dbReference>
<organism evidence="2 3">
    <name type="scientific">Paxillus rubicundulus Ve08.2h10</name>
    <dbReference type="NCBI Taxonomy" id="930991"/>
    <lineage>
        <taxon>Eukaryota</taxon>
        <taxon>Fungi</taxon>
        <taxon>Dikarya</taxon>
        <taxon>Basidiomycota</taxon>
        <taxon>Agaricomycotina</taxon>
        <taxon>Agaricomycetes</taxon>
        <taxon>Agaricomycetidae</taxon>
        <taxon>Boletales</taxon>
        <taxon>Paxilineae</taxon>
        <taxon>Paxillaceae</taxon>
        <taxon>Paxillus</taxon>
    </lineage>
</organism>
<protein>
    <submittedName>
        <fullName evidence="2">Uncharacterized protein</fullName>
    </submittedName>
</protein>
<dbReference type="InParanoid" id="A0A0D0CT29"/>
<dbReference type="AlphaFoldDB" id="A0A0D0CT29"/>
<accession>A0A0D0CT29</accession>
<evidence type="ECO:0000313" key="3">
    <source>
        <dbReference type="Proteomes" id="UP000054538"/>
    </source>
</evidence>
<feature type="compositionally biased region" description="Polar residues" evidence="1">
    <location>
        <begin position="98"/>
        <end position="118"/>
    </location>
</feature>